<dbReference type="AlphaFoldDB" id="A0A8H4EMS7"/>
<feature type="compositionally biased region" description="Polar residues" evidence="1">
    <location>
        <begin position="27"/>
        <end position="41"/>
    </location>
</feature>
<sequence length="103" mass="12101">MMFTENHQSGTPKAALTKVPFTKAARKNQQSNAENSSRSSTHHYQAIDPCCYFCKQHYLNDCDLIPEKFKGYCIRCWESNEHSSRNYIQIFQSLPRTYRKTSR</sequence>
<evidence type="ECO:0000313" key="2">
    <source>
        <dbReference type="EMBL" id="KAF0520762.1"/>
    </source>
</evidence>
<gene>
    <name evidence="2" type="ORF">F8M41_016101</name>
</gene>
<feature type="region of interest" description="Disordered" evidence="1">
    <location>
        <begin position="1"/>
        <end position="41"/>
    </location>
</feature>
<dbReference type="EMBL" id="WTPW01000345">
    <property type="protein sequence ID" value="KAF0520762.1"/>
    <property type="molecule type" value="Genomic_DNA"/>
</dbReference>
<proteinExistence type="predicted"/>
<reference evidence="2 3" key="1">
    <citation type="journal article" date="2019" name="Environ. Microbiol.">
        <title>At the nexus of three kingdoms: the genome of the mycorrhizal fungus Gigaspora margarita provides insights into plant, endobacterial and fungal interactions.</title>
        <authorList>
            <person name="Venice F."/>
            <person name="Ghignone S."/>
            <person name="Salvioli di Fossalunga A."/>
            <person name="Amselem J."/>
            <person name="Novero M."/>
            <person name="Xianan X."/>
            <person name="Sedzielewska Toro K."/>
            <person name="Morin E."/>
            <person name="Lipzen A."/>
            <person name="Grigoriev I.V."/>
            <person name="Henrissat B."/>
            <person name="Martin F.M."/>
            <person name="Bonfante P."/>
        </authorList>
    </citation>
    <scope>NUCLEOTIDE SEQUENCE [LARGE SCALE GENOMIC DNA]</scope>
    <source>
        <strain evidence="2 3">BEG34</strain>
    </source>
</reference>
<evidence type="ECO:0000313" key="3">
    <source>
        <dbReference type="Proteomes" id="UP000439903"/>
    </source>
</evidence>
<feature type="compositionally biased region" description="Polar residues" evidence="1">
    <location>
        <begin position="1"/>
        <end position="11"/>
    </location>
</feature>
<accession>A0A8H4EMS7</accession>
<name>A0A8H4EMS7_GIGMA</name>
<keyword evidence="3" id="KW-1185">Reference proteome</keyword>
<comment type="caution">
    <text evidence="2">The sequence shown here is derived from an EMBL/GenBank/DDBJ whole genome shotgun (WGS) entry which is preliminary data.</text>
</comment>
<protein>
    <submittedName>
        <fullName evidence="2">Uncharacterized protein</fullName>
    </submittedName>
</protein>
<organism evidence="2 3">
    <name type="scientific">Gigaspora margarita</name>
    <dbReference type="NCBI Taxonomy" id="4874"/>
    <lineage>
        <taxon>Eukaryota</taxon>
        <taxon>Fungi</taxon>
        <taxon>Fungi incertae sedis</taxon>
        <taxon>Mucoromycota</taxon>
        <taxon>Glomeromycotina</taxon>
        <taxon>Glomeromycetes</taxon>
        <taxon>Diversisporales</taxon>
        <taxon>Gigasporaceae</taxon>
        <taxon>Gigaspora</taxon>
    </lineage>
</organism>
<dbReference type="Proteomes" id="UP000439903">
    <property type="component" value="Unassembled WGS sequence"/>
</dbReference>
<evidence type="ECO:0000256" key="1">
    <source>
        <dbReference type="SAM" id="MobiDB-lite"/>
    </source>
</evidence>